<gene>
    <name evidence="1" type="ORF">ANN_10813</name>
</gene>
<dbReference type="EMBL" id="JAJSOF020000015">
    <property type="protein sequence ID" value="KAJ4440964.1"/>
    <property type="molecule type" value="Genomic_DNA"/>
</dbReference>
<proteinExistence type="predicted"/>
<protein>
    <submittedName>
        <fullName evidence="1">Uncharacterized protein</fullName>
    </submittedName>
</protein>
<keyword evidence="2" id="KW-1185">Reference proteome</keyword>
<sequence length="280" mass="31165">MPKLKDEEEQSFIFQQDGAPPHWILRSGGTLVNREGVLTQQSGKSHKTCLRGFDKNRITAWTSAVLHVELTSSASKRKGRNSTSWRCRVGDIRTATITTSSEKEGVEVLKENDHSHAPRRSSCQSAEFKHQIKENARTSVESTASLVHTLVQESSSQCTMVQAQFARCSNTIEEGIVNYGQKVGFCDGMRWLGSTHCTLLPPQPASRRSELVCGPVDDGCFSARNIKCDKCKAPQKKSLKKAVRRARRVDLNPEPTSIEDIENLPERCKVTEEESVGCFT</sequence>
<dbReference type="Proteomes" id="UP001148838">
    <property type="component" value="Unassembled WGS sequence"/>
</dbReference>
<evidence type="ECO:0000313" key="1">
    <source>
        <dbReference type="EMBL" id="KAJ4440964.1"/>
    </source>
</evidence>
<evidence type="ECO:0000313" key="2">
    <source>
        <dbReference type="Proteomes" id="UP001148838"/>
    </source>
</evidence>
<accession>A0ABQ8T3A5</accession>
<organism evidence="1 2">
    <name type="scientific">Periplaneta americana</name>
    <name type="common">American cockroach</name>
    <name type="synonym">Blatta americana</name>
    <dbReference type="NCBI Taxonomy" id="6978"/>
    <lineage>
        <taxon>Eukaryota</taxon>
        <taxon>Metazoa</taxon>
        <taxon>Ecdysozoa</taxon>
        <taxon>Arthropoda</taxon>
        <taxon>Hexapoda</taxon>
        <taxon>Insecta</taxon>
        <taxon>Pterygota</taxon>
        <taxon>Neoptera</taxon>
        <taxon>Polyneoptera</taxon>
        <taxon>Dictyoptera</taxon>
        <taxon>Blattodea</taxon>
        <taxon>Blattoidea</taxon>
        <taxon>Blattidae</taxon>
        <taxon>Blattinae</taxon>
        <taxon>Periplaneta</taxon>
    </lineage>
</organism>
<name>A0ABQ8T3A5_PERAM</name>
<reference evidence="1 2" key="1">
    <citation type="journal article" date="2022" name="Allergy">
        <title>Genome assembly and annotation of Periplaneta americana reveal a comprehensive cockroach allergen profile.</title>
        <authorList>
            <person name="Wang L."/>
            <person name="Xiong Q."/>
            <person name="Saelim N."/>
            <person name="Wang L."/>
            <person name="Nong W."/>
            <person name="Wan A.T."/>
            <person name="Shi M."/>
            <person name="Liu X."/>
            <person name="Cao Q."/>
            <person name="Hui J.H.L."/>
            <person name="Sookrung N."/>
            <person name="Leung T.F."/>
            <person name="Tungtrongchitr A."/>
            <person name="Tsui S.K.W."/>
        </authorList>
    </citation>
    <scope>NUCLEOTIDE SEQUENCE [LARGE SCALE GENOMIC DNA]</scope>
    <source>
        <strain evidence="1">PWHHKU_190912</strain>
    </source>
</reference>
<comment type="caution">
    <text evidence="1">The sequence shown here is derived from an EMBL/GenBank/DDBJ whole genome shotgun (WGS) entry which is preliminary data.</text>
</comment>